<keyword evidence="6 11" id="KW-0547">Nucleotide-binding</keyword>
<dbReference type="SMART" id="SM00836">
    <property type="entry name" value="DALR_1"/>
    <property type="match status" value="1"/>
</dbReference>
<evidence type="ECO:0000256" key="5">
    <source>
        <dbReference type="ARBA" id="ARBA00022598"/>
    </source>
</evidence>
<dbReference type="SUPFAM" id="SSF52374">
    <property type="entry name" value="Nucleotidylyl transferase"/>
    <property type="match status" value="2"/>
</dbReference>
<keyword evidence="7 11" id="KW-0067">ATP-binding</keyword>
<dbReference type="RefSeq" id="WP_185031926.1">
    <property type="nucleotide sequence ID" value="NZ_JACHMQ010000001.1"/>
</dbReference>
<name>A0A7X0L316_9ACTN</name>
<evidence type="ECO:0000256" key="4">
    <source>
        <dbReference type="ARBA" id="ARBA00022490"/>
    </source>
</evidence>
<evidence type="ECO:0000256" key="3">
    <source>
        <dbReference type="ARBA" id="ARBA00020262"/>
    </source>
</evidence>
<protein>
    <recommendedName>
        <fullName evidence="3">Arginine--tRNA ligase</fullName>
        <ecNumber evidence="2">6.1.1.19</ecNumber>
    </recommendedName>
</protein>
<evidence type="ECO:0000256" key="10">
    <source>
        <dbReference type="ARBA" id="ARBA00049339"/>
    </source>
</evidence>
<comment type="caution">
    <text evidence="14">The sequence shown here is derived from an EMBL/GenBank/DDBJ whole genome shotgun (WGS) entry which is preliminary data.</text>
</comment>
<organism evidence="14 15">
    <name type="scientific">Actinomadura coerulea</name>
    <dbReference type="NCBI Taxonomy" id="46159"/>
    <lineage>
        <taxon>Bacteria</taxon>
        <taxon>Bacillati</taxon>
        <taxon>Actinomycetota</taxon>
        <taxon>Actinomycetes</taxon>
        <taxon>Streptosporangiales</taxon>
        <taxon>Thermomonosporaceae</taxon>
        <taxon>Actinomadura</taxon>
    </lineage>
</organism>
<dbReference type="InterPro" id="IPR001278">
    <property type="entry name" value="Arg-tRNA-ligase"/>
</dbReference>
<keyword evidence="9 11" id="KW-0030">Aminoacyl-tRNA synthetase</keyword>
<dbReference type="Proteomes" id="UP000546324">
    <property type="component" value="Unassembled WGS sequence"/>
</dbReference>
<keyword evidence="5 11" id="KW-0436">Ligase</keyword>
<dbReference type="GO" id="GO:0005524">
    <property type="term" value="F:ATP binding"/>
    <property type="evidence" value="ECO:0007669"/>
    <property type="project" value="UniProtKB-KW"/>
</dbReference>
<dbReference type="InterPro" id="IPR005148">
    <property type="entry name" value="Arg-tRNA-synth_N"/>
</dbReference>
<dbReference type="EC" id="6.1.1.19" evidence="2"/>
<dbReference type="SUPFAM" id="SSF55190">
    <property type="entry name" value="Arginyl-tRNA synthetase (ArgRS), N-terminal 'additional' domain"/>
    <property type="match status" value="1"/>
</dbReference>
<dbReference type="Gene3D" id="3.40.50.620">
    <property type="entry name" value="HUPs"/>
    <property type="match status" value="2"/>
</dbReference>
<dbReference type="Pfam" id="PF00750">
    <property type="entry name" value="tRNA-synt_1d"/>
    <property type="match status" value="2"/>
</dbReference>
<dbReference type="PRINTS" id="PR01038">
    <property type="entry name" value="TRNASYNTHARG"/>
</dbReference>
<dbReference type="PANTHER" id="PTHR11956:SF5">
    <property type="entry name" value="ARGININE--TRNA LIGASE, CYTOPLASMIC"/>
    <property type="match status" value="1"/>
</dbReference>
<dbReference type="InterPro" id="IPR009080">
    <property type="entry name" value="tRNAsynth_Ia_anticodon-bd"/>
</dbReference>
<accession>A0A7X0L316</accession>
<dbReference type="Gene3D" id="1.10.730.10">
    <property type="entry name" value="Isoleucyl-tRNA Synthetase, Domain 1"/>
    <property type="match status" value="1"/>
</dbReference>
<feature type="domain" description="DALR anticodon binding" evidence="12">
    <location>
        <begin position="337"/>
        <end position="453"/>
    </location>
</feature>
<dbReference type="Gene3D" id="3.30.1360.70">
    <property type="entry name" value="Arginyl tRNA synthetase N-terminal domain"/>
    <property type="match status" value="1"/>
</dbReference>
<keyword evidence="4" id="KW-0963">Cytoplasm</keyword>
<proteinExistence type="inferred from homology"/>
<dbReference type="GO" id="GO:0004814">
    <property type="term" value="F:arginine-tRNA ligase activity"/>
    <property type="evidence" value="ECO:0007669"/>
    <property type="project" value="UniProtKB-EC"/>
</dbReference>
<dbReference type="AlphaFoldDB" id="A0A7X0L316"/>
<dbReference type="PANTHER" id="PTHR11956">
    <property type="entry name" value="ARGINYL-TRNA SYNTHETASE"/>
    <property type="match status" value="1"/>
</dbReference>
<evidence type="ECO:0000256" key="8">
    <source>
        <dbReference type="ARBA" id="ARBA00022917"/>
    </source>
</evidence>
<dbReference type="SMART" id="SM01016">
    <property type="entry name" value="Arg_tRNA_synt_N"/>
    <property type="match status" value="1"/>
</dbReference>
<comment type="similarity">
    <text evidence="1 11">Belongs to the class-I aminoacyl-tRNA synthetase family.</text>
</comment>
<keyword evidence="8 11" id="KW-0648">Protein biosynthesis</keyword>
<evidence type="ECO:0000256" key="11">
    <source>
        <dbReference type="RuleBase" id="RU363038"/>
    </source>
</evidence>
<evidence type="ECO:0000259" key="12">
    <source>
        <dbReference type="SMART" id="SM00836"/>
    </source>
</evidence>
<dbReference type="GO" id="GO:0006420">
    <property type="term" value="P:arginyl-tRNA aminoacylation"/>
    <property type="evidence" value="ECO:0007669"/>
    <property type="project" value="InterPro"/>
</dbReference>
<feature type="domain" description="Arginyl tRNA synthetase N-terminal" evidence="13">
    <location>
        <begin position="17"/>
        <end position="97"/>
    </location>
</feature>
<reference evidence="14 15" key="1">
    <citation type="submission" date="2020-08" db="EMBL/GenBank/DDBJ databases">
        <title>Sequencing the genomes of 1000 actinobacteria strains.</title>
        <authorList>
            <person name="Klenk H.-P."/>
        </authorList>
    </citation>
    <scope>NUCLEOTIDE SEQUENCE [LARGE SCALE GENOMIC DNA]</scope>
    <source>
        <strain evidence="14 15">DSM 43675</strain>
    </source>
</reference>
<dbReference type="InterPro" id="IPR035684">
    <property type="entry name" value="ArgRS_core"/>
</dbReference>
<gene>
    <name evidence="14" type="ORF">BKA00_006728</name>
</gene>
<comment type="catalytic activity">
    <reaction evidence="10">
        <text>tRNA(Arg) + L-arginine + ATP = L-arginyl-tRNA(Arg) + AMP + diphosphate</text>
        <dbReference type="Rhea" id="RHEA:20301"/>
        <dbReference type="Rhea" id="RHEA-COMP:9658"/>
        <dbReference type="Rhea" id="RHEA-COMP:9673"/>
        <dbReference type="ChEBI" id="CHEBI:30616"/>
        <dbReference type="ChEBI" id="CHEBI:32682"/>
        <dbReference type="ChEBI" id="CHEBI:33019"/>
        <dbReference type="ChEBI" id="CHEBI:78442"/>
        <dbReference type="ChEBI" id="CHEBI:78513"/>
        <dbReference type="ChEBI" id="CHEBI:456215"/>
        <dbReference type="EC" id="6.1.1.19"/>
    </reaction>
</comment>
<evidence type="ECO:0000256" key="2">
    <source>
        <dbReference type="ARBA" id="ARBA00012837"/>
    </source>
</evidence>
<dbReference type="GO" id="GO:0005737">
    <property type="term" value="C:cytoplasm"/>
    <property type="evidence" value="ECO:0007669"/>
    <property type="project" value="InterPro"/>
</dbReference>
<dbReference type="InterPro" id="IPR036695">
    <property type="entry name" value="Arg-tRNA-synth_N_sf"/>
</dbReference>
<evidence type="ECO:0000259" key="13">
    <source>
        <dbReference type="SMART" id="SM01016"/>
    </source>
</evidence>
<evidence type="ECO:0000256" key="1">
    <source>
        <dbReference type="ARBA" id="ARBA00005594"/>
    </source>
</evidence>
<dbReference type="SUPFAM" id="SSF47323">
    <property type="entry name" value="Anticodon-binding domain of a subclass of class I aminoacyl-tRNA synthetases"/>
    <property type="match status" value="1"/>
</dbReference>
<dbReference type="InterPro" id="IPR008909">
    <property type="entry name" value="DALR_anticod-bd"/>
</dbReference>
<dbReference type="Pfam" id="PF05746">
    <property type="entry name" value="DALR_1"/>
    <property type="match status" value="1"/>
</dbReference>
<evidence type="ECO:0000256" key="9">
    <source>
        <dbReference type="ARBA" id="ARBA00023146"/>
    </source>
</evidence>
<dbReference type="EMBL" id="JACHMQ010000001">
    <property type="protein sequence ID" value="MBB6399814.1"/>
    <property type="molecule type" value="Genomic_DNA"/>
</dbReference>
<dbReference type="InterPro" id="IPR001412">
    <property type="entry name" value="aa-tRNA-synth_I_CS"/>
</dbReference>
<dbReference type="InterPro" id="IPR014729">
    <property type="entry name" value="Rossmann-like_a/b/a_fold"/>
</dbReference>
<evidence type="ECO:0000313" key="15">
    <source>
        <dbReference type="Proteomes" id="UP000546324"/>
    </source>
</evidence>
<evidence type="ECO:0000313" key="14">
    <source>
        <dbReference type="EMBL" id="MBB6399814.1"/>
    </source>
</evidence>
<dbReference type="PROSITE" id="PS00178">
    <property type="entry name" value="AA_TRNA_LIGASE_I"/>
    <property type="match status" value="1"/>
</dbReference>
<keyword evidence="15" id="KW-1185">Reference proteome</keyword>
<evidence type="ECO:0000256" key="6">
    <source>
        <dbReference type="ARBA" id="ARBA00022741"/>
    </source>
</evidence>
<dbReference type="Pfam" id="PF03485">
    <property type="entry name" value="Arg_tRNA_synt_N"/>
    <property type="match status" value="1"/>
</dbReference>
<evidence type="ECO:0000256" key="7">
    <source>
        <dbReference type="ARBA" id="ARBA00022840"/>
    </source>
</evidence>
<sequence length="453" mass="49126">MSHLQDGFTVTGRSPVPLIEAWFRAALRVAFGGKYAGTDPLVRRSRHADLQANVALALANKPFPAPYVAGEIVKMLRVGDFVSDVRISALGHINLTLNTEWVAKRLSPISASERLAVPVAATPQRVLLEYSSPDVAEVMHAGHLRTEIVGDAVARILEFLGNQVIRERRAGDRGASSRTAAGARLDCFNADLAAIRHRIEDQRVDRLVYLAGGEQREYLELLFAVARMTGMEPSGAALEHAEIGLVIDPRTGSELKSRSGEAFRASALLAGVRERAAEVFDESGRGARLDAEARAAIIDATADGAVRFADLLVARHDRYSFDVNRMIGFTGRTTGFVQYSTARMAAILRKGKRAPEPASDPIMIKTGEERALVLHLLDFGLTLGQAGAASEPHLLARYLYDLAVLSMAFYWACPVLKAPNEEIKASRLALCAVTLRTLVTGLDLLGVPAPDWM</sequence>